<dbReference type="SUPFAM" id="SSF69065">
    <property type="entry name" value="RNase III domain-like"/>
    <property type="match status" value="1"/>
</dbReference>
<evidence type="ECO:0000256" key="5">
    <source>
        <dbReference type="ARBA" id="ARBA00022801"/>
    </source>
</evidence>
<keyword evidence="9" id="KW-1185">Reference proteome</keyword>
<evidence type="ECO:0000256" key="6">
    <source>
        <dbReference type="HAMAP-Rule" id="MF_01468"/>
    </source>
</evidence>
<evidence type="ECO:0000256" key="4">
    <source>
        <dbReference type="ARBA" id="ARBA00022759"/>
    </source>
</evidence>
<evidence type="ECO:0000259" key="7">
    <source>
        <dbReference type="SMART" id="SM00535"/>
    </source>
</evidence>
<comment type="function">
    <text evidence="6">Involved in correct processing of both the 5' and 3' ends of 23S rRNA precursor. Processes 30S rRNA precursor transcript even in absence of ribonuclease 3 (Rnc); Rnc processes 30S rRNA into smaller rRNA precursors.</text>
</comment>
<dbReference type="Pfam" id="PF00636">
    <property type="entry name" value="Ribonuclease_3"/>
    <property type="match status" value="1"/>
</dbReference>
<keyword evidence="3 6" id="KW-0540">Nuclease</keyword>
<dbReference type="InterPro" id="IPR000999">
    <property type="entry name" value="RNase_III_dom"/>
</dbReference>
<dbReference type="SMART" id="SM00535">
    <property type="entry name" value="RIBOc"/>
    <property type="match status" value="1"/>
</dbReference>
<dbReference type="HAMAP" id="MF_01468">
    <property type="entry name" value="RNase_Mini_III"/>
    <property type="match status" value="1"/>
</dbReference>
<evidence type="ECO:0000256" key="3">
    <source>
        <dbReference type="ARBA" id="ARBA00022722"/>
    </source>
</evidence>
<keyword evidence="2 6" id="KW-0698">rRNA processing</keyword>
<comment type="similarity">
    <text evidence="6">Belongs to the MrnC RNase family.</text>
</comment>
<evidence type="ECO:0000256" key="2">
    <source>
        <dbReference type="ARBA" id="ARBA00022552"/>
    </source>
</evidence>
<name>A0ABS4EDR1_9FIRM</name>
<dbReference type="EC" id="3.1.26.-" evidence="6"/>
<comment type="cofactor">
    <cofactor evidence="6">
        <name>Mg(2+)</name>
        <dbReference type="ChEBI" id="CHEBI:18420"/>
    </cofactor>
</comment>
<evidence type="ECO:0000313" key="9">
    <source>
        <dbReference type="Proteomes" id="UP000767291"/>
    </source>
</evidence>
<proteinExistence type="inferred from homology"/>
<dbReference type="PANTHER" id="PTHR34276:SF1">
    <property type="entry name" value="MINI-RIBONUCLEASE 3"/>
    <property type="match status" value="1"/>
</dbReference>
<keyword evidence="6" id="KW-0460">Magnesium</keyword>
<evidence type="ECO:0000256" key="1">
    <source>
        <dbReference type="ARBA" id="ARBA00022517"/>
    </source>
</evidence>
<keyword evidence="6" id="KW-0699">rRNA-binding</keyword>
<accession>A0ABS4EDR1</accession>
<keyword evidence="6" id="KW-0694">RNA-binding</keyword>
<dbReference type="PIRSF" id="PIRSF005520">
    <property type="entry name" value="UCP005520"/>
    <property type="match status" value="1"/>
</dbReference>
<comment type="caution">
    <text evidence="8">The sequence shown here is derived from an EMBL/GenBank/DDBJ whole genome shotgun (WGS) entry which is preliminary data.</text>
</comment>
<dbReference type="GO" id="GO:0016787">
    <property type="term" value="F:hydrolase activity"/>
    <property type="evidence" value="ECO:0007669"/>
    <property type="project" value="UniProtKB-KW"/>
</dbReference>
<keyword evidence="6" id="KW-0963">Cytoplasm</keyword>
<dbReference type="PANTHER" id="PTHR34276">
    <property type="entry name" value="MINI-RIBONUCLEASE 3"/>
    <property type="match status" value="1"/>
</dbReference>
<organism evidence="8 9">
    <name type="scientific">Metaclostridioides mangenotii</name>
    <dbReference type="NCBI Taxonomy" id="1540"/>
    <lineage>
        <taxon>Bacteria</taxon>
        <taxon>Bacillati</taxon>
        <taxon>Bacillota</taxon>
        <taxon>Clostridia</taxon>
        <taxon>Peptostreptococcales</taxon>
        <taxon>Peptostreptococcaceae</taxon>
        <taxon>Metaclostridioides</taxon>
    </lineage>
</organism>
<dbReference type="CDD" id="cd00593">
    <property type="entry name" value="RIBOc"/>
    <property type="match status" value="1"/>
</dbReference>
<comment type="subcellular location">
    <subcellularLocation>
        <location evidence="6">Cytoplasm</location>
    </subcellularLocation>
</comment>
<reference evidence="8 9" key="1">
    <citation type="submission" date="2021-03" db="EMBL/GenBank/DDBJ databases">
        <title>Genomic Encyclopedia of Type Strains, Phase IV (KMG-IV): sequencing the most valuable type-strain genomes for metagenomic binning, comparative biology and taxonomic classification.</title>
        <authorList>
            <person name="Goeker M."/>
        </authorList>
    </citation>
    <scope>NUCLEOTIDE SEQUENCE [LARGE SCALE GENOMIC DNA]</scope>
    <source>
        <strain evidence="8 9">DSM 1289</strain>
    </source>
</reference>
<dbReference type="RefSeq" id="WP_327786962.1">
    <property type="nucleotide sequence ID" value="NZ_BAAACS010000016.1"/>
</dbReference>
<keyword evidence="4 6" id="KW-0255">Endonuclease</keyword>
<dbReference type="Gene3D" id="1.10.1520.10">
    <property type="entry name" value="Ribonuclease III domain"/>
    <property type="match status" value="1"/>
</dbReference>
<feature type="active site" evidence="6">
    <location>
        <position position="27"/>
    </location>
</feature>
<feature type="domain" description="RNase III" evidence="7">
    <location>
        <begin position="3"/>
        <end position="137"/>
    </location>
</feature>
<protein>
    <recommendedName>
        <fullName evidence="6">Mini-ribonuclease 3</fullName>
        <shortName evidence="6">Mini-3</shortName>
        <shortName evidence="6">Mini-RNase 3</shortName>
        <ecNumber evidence="6">3.1.26.-</ecNumber>
    </recommendedName>
    <alternativeName>
        <fullName evidence="6">Mini-RNase III</fullName>
        <shortName evidence="6">Mini-III</shortName>
    </alternativeName>
</protein>
<dbReference type="EMBL" id="JAGGJX010000006">
    <property type="protein sequence ID" value="MBP1856011.1"/>
    <property type="molecule type" value="Genomic_DNA"/>
</dbReference>
<sequence length="137" mass="16015">MEKSIENILGKSDLITMSPLVLAYIGDTVYETYIRDHLIKCNKNKKVNDLHKLAINYVKAKSQADIIHSIEDELTEEEHRIYKRGRNQKSHTSPKNGDIIDYKHATGFEALIGYLYLDKQMDRLRYLVDRSIDFIEK</sequence>
<dbReference type="Proteomes" id="UP000767291">
    <property type="component" value="Unassembled WGS sequence"/>
</dbReference>
<dbReference type="InterPro" id="IPR036389">
    <property type="entry name" value="RNase_III_sf"/>
</dbReference>
<comment type="subunit">
    <text evidence="6">Homodimer.</text>
</comment>
<dbReference type="InterPro" id="IPR008226">
    <property type="entry name" value="Mini3_fam"/>
</dbReference>
<gene>
    <name evidence="6" type="primary">mrnC</name>
    <name evidence="8" type="ORF">J2Z43_002413</name>
</gene>
<keyword evidence="5 6" id="KW-0378">Hydrolase</keyword>
<keyword evidence="1 6" id="KW-0690">Ribosome biogenesis</keyword>
<evidence type="ECO:0000313" key="8">
    <source>
        <dbReference type="EMBL" id="MBP1856011.1"/>
    </source>
</evidence>